<feature type="region of interest" description="Disordered" evidence="10">
    <location>
        <begin position="410"/>
        <end position="710"/>
    </location>
</feature>
<feature type="compositionally biased region" description="Pro residues" evidence="10">
    <location>
        <begin position="465"/>
        <end position="474"/>
    </location>
</feature>
<dbReference type="GO" id="GO:0004402">
    <property type="term" value="F:histone acetyltransferase activity"/>
    <property type="evidence" value="ECO:0007669"/>
    <property type="project" value="TreeGrafter"/>
</dbReference>
<dbReference type="SUPFAM" id="SSF57903">
    <property type="entry name" value="FYVE/PHD zinc finger"/>
    <property type="match status" value="1"/>
</dbReference>
<feature type="compositionally biased region" description="Polar residues" evidence="10">
    <location>
        <begin position="588"/>
        <end position="597"/>
    </location>
</feature>
<feature type="compositionally biased region" description="Low complexity" evidence="10">
    <location>
        <begin position="601"/>
        <end position="615"/>
    </location>
</feature>
<dbReference type="PANTHER" id="PTHR10333:SF94">
    <property type="entry name" value="FINGER DOMAIN PROTEIN, PUTATIVE (AFU_ORTHOLOGUE AFUA_3G11940)-RELATED"/>
    <property type="match status" value="1"/>
</dbReference>
<gene>
    <name evidence="12" type="ORF">ASPBRDRAFT_144508</name>
</gene>
<dbReference type="PROSITE" id="PS01359">
    <property type="entry name" value="ZF_PHD_1"/>
    <property type="match status" value="1"/>
</dbReference>
<dbReference type="Gene3D" id="3.30.40.10">
    <property type="entry name" value="Zinc/RING finger domain, C3HC4 (zinc finger)"/>
    <property type="match status" value="1"/>
</dbReference>
<feature type="binding site" evidence="7">
    <location>
        <position position="771"/>
    </location>
    <ligand>
        <name>Zn(2+)</name>
        <dbReference type="ChEBI" id="CHEBI:29105"/>
        <label>1</label>
    </ligand>
</feature>
<feature type="compositionally biased region" description="Low complexity" evidence="10">
    <location>
        <begin position="441"/>
        <end position="450"/>
    </location>
</feature>
<evidence type="ECO:0000256" key="3">
    <source>
        <dbReference type="ARBA" id="ARBA00022723"/>
    </source>
</evidence>
<dbReference type="VEuPathDB" id="FungiDB:ASPBRDRAFT_144508"/>
<comment type="domain">
    <text evidence="9">The PHD-type zinc finger mediates the binding to H3K4me3.</text>
</comment>
<feature type="compositionally biased region" description="Basic residues" evidence="10">
    <location>
        <begin position="700"/>
        <end position="710"/>
    </location>
</feature>
<feature type="binding site" evidence="7">
    <location>
        <position position="792"/>
    </location>
    <ligand>
        <name>Zn(2+)</name>
        <dbReference type="ChEBI" id="CHEBI:29105"/>
        <label>2</label>
    </ligand>
</feature>
<evidence type="ECO:0000256" key="1">
    <source>
        <dbReference type="ARBA" id="ARBA00004123"/>
    </source>
</evidence>
<feature type="binding site" evidence="7">
    <location>
        <position position="774"/>
    </location>
    <ligand>
        <name>Zn(2+)</name>
        <dbReference type="ChEBI" id="CHEBI:29105"/>
        <label>1</label>
    </ligand>
</feature>
<accession>A0A1L9UWH1</accession>
<comment type="subunit">
    <text evidence="9">Component of an histone acetyltransferase complex. Interacts with H3K4me3 and to a lesser extent with H3K4me2.</text>
</comment>
<feature type="compositionally biased region" description="Polar residues" evidence="10">
    <location>
        <begin position="255"/>
        <end position="271"/>
    </location>
</feature>
<dbReference type="GO" id="GO:0000123">
    <property type="term" value="C:histone acetyltransferase complex"/>
    <property type="evidence" value="ECO:0007669"/>
    <property type="project" value="TreeGrafter"/>
</dbReference>
<evidence type="ECO:0000256" key="7">
    <source>
        <dbReference type="PIRSR" id="PIRSR628651-51"/>
    </source>
</evidence>
<dbReference type="InterPro" id="IPR019786">
    <property type="entry name" value="Zinc_finger_PHD-type_CS"/>
</dbReference>
<evidence type="ECO:0000313" key="12">
    <source>
        <dbReference type="EMBL" id="OJJ76054.1"/>
    </source>
</evidence>
<feature type="compositionally biased region" description="Low complexity" evidence="10">
    <location>
        <begin position="475"/>
        <end position="491"/>
    </location>
</feature>
<dbReference type="OrthoDB" id="5411773at2759"/>
<evidence type="ECO:0000256" key="2">
    <source>
        <dbReference type="ARBA" id="ARBA00010210"/>
    </source>
</evidence>
<reference evidence="13" key="1">
    <citation type="journal article" date="2017" name="Genome Biol.">
        <title>Comparative genomics reveals high biological diversity and specific adaptations in the industrially and medically important fungal genus Aspergillus.</title>
        <authorList>
            <person name="de Vries R.P."/>
            <person name="Riley R."/>
            <person name="Wiebenga A."/>
            <person name="Aguilar-Osorio G."/>
            <person name="Amillis S."/>
            <person name="Uchima C.A."/>
            <person name="Anderluh G."/>
            <person name="Asadollahi M."/>
            <person name="Askin M."/>
            <person name="Barry K."/>
            <person name="Battaglia E."/>
            <person name="Bayram O."/>
            <person name="Benocci T."/>
            <person name="Braus-Stromeyer S.A."/>
            <person name="Caldana C."/>
            <person name="Canovas D."/>
            <person name="Cerqueira G.C."/>
            <person name="Chen F."/>
            <person name="Chen W."/>
            <person name="Choi C."/>
            <person name="Clum A."/>
            <person name="Dos Santos R.A."/>
            <person name="Damasio A.R."/>
            <person name="Diallinas G."/>
            <person name="Emri T."/>
            <person name="Fekete E."/>
            <person name="Flipphi M."/>
            <person name="Freyberg S."/>
            <person name="Gallo A."/>
            <person name="Gournas C."/>
            <person name="Habgood R."/>
            <person name="Hainaut M."/>
            <person name="Harispe M.L."/>
            <person name="Henrissat B."/>
            <person name="Hilden K.S."/>
            <person name="Hope R."/>
            <person name="Hossain A."/>
            <person name="Karabika E."/>
            <person name="Karaffa L."/>
            <person name="Karanyi Z."/>
            <person name="Krasevec N."/>
            <person name="Kuo A."/>
            <person name="Kusch H."/>
            <person name="LaButti K."/>
            <person name="Lagendijk E.L."/>
            <person name="Lapidus A."/>
            <person name="Levasseur A."/>
            <person name="Lindquist E."/>
            <person name="Lipzen A."/>
            <person name="Logrieco A.F."/>
            <person name="MacCabe A."/>
            <person name="Maekelae M.R."/>
            <person name="Malavazi I."/>
            <person name="Melin P."/>
            <person name="Meyer V."/>
            <person name="Mielnichuk N."/>
            <person name="Miskei M."/>
            <person name="Molnar A.P."/>
            <person name="Mule G."/>
            <person name="Ngan C.Y."/>
            <person name="Orejas M."/>
            <person name="Orosz E."/>
            <person name="Ouedraogo J.P."/>
            <person name="Overkamp K.M."/>
            <person name="Park H.-S."/>
            <person name="Perrone G."/>
            <person name="Piumi F."/>
            <person name="Punt P.J."/>
            <person name="Ram A.F."/>
            <person name="Ramon A."/>
            <person name="Rauscher S."/>
            <person name="Record E."/>
            <person name="Riano-Pachon D.M."/>
            <person name="Robert V."/>
            <person name="Roehrig J."/>
            <person name="Ruller R."/>
            <person name="Salamov A."/>
            <person name="Salih N.S."/>
            <person name="Samson R.A."/>
            <person name="Sandor E."/>
            <person name="Sanguinetti M."/>
            <person name="Schuetze T."/>
            <person name="Sepcic K."/>
            <person name="Shelest E."/>
            <person name="Sherlock G."/>
            <person name="Sophianopoulou V."/>
            <person name="Squina F.M."/>
            <person name="Sun H."/>
            <person name="Susca A."/>
            <person name="Todd R.B."/>
            <person name="Tsang A."/>
            <person name="Unkles S.E."/>
            <person name="van de Wiele N."/>
            <person name="van Rossen-Uffink D."/>
            <person name="Oliveira J.V."/>
            <person name="Vesth T.C."/>
            <person name="Visser J."/>
            <person name="Yu J.-H."/>
            <person name="Zhou M."/>
            <person name="Andersen M.R."/>
            <person name="Archer D.B."/>
            <person name="Baker S.E."/>
            <person name="Benoit I."/>
            <person name="Brakhage A.A."/>
            <person name="Braus G.H."/>
            <person name="Fischer R."/>
            <person name="Frisvad J.C."/>
            <person name="Goldman G.H."/>
            <person name="Houbraken J."/>
            <person name="Oakley B."/>
            <person name="Pocsi I."/>
            <person name="Scazzocchio C."/>
            <person name="Seiboth B."/>
            <person name="vanKuyk P.A."/>
            <person name="Wortman J."/>
            <person name="Dyer P.S."/>
            <person name="Grigoriev I.V."/>
        </authorList>
    </citation>
    <scope>NUCLEOTIDE SEQUENCE [LARGE SCALE GENOMIC DNA]</scope>
    <source>
        <strain evidence="13">CBS 101740 / IMI 381727 / IBT 21946</strain>
    </source>
</reference>
<dbReference type="CDD" id="cd15505">
    <property type="entry name" value="PHD_ING"/>
    <property type="match status" value="1"/>
</dbReference>
<evidence type="ECO:0000256" key="10">
    <source>
        <dbReference type="SAM" id="MobiDB-lite"/>
    </source>
</evidence>
<feature type="compositionally biased region" description="Low complexity" evidence="10">
    <location>
        <begin position="505"/>
        <end position="537"/>
    </location>
</feature>
<feature type="compositionally biased region" description="Low complexity" evidence="10">
    <location>
        <begin position="164"/>
        <end position="175"/>
    </location>
</feature>
<dbReference type="GeneID" id="93571714"/>
<protein>
    <recommendedName>
        <fullName evidence="9">Chromatin modification-related protein</fullName>
    </recommendedName>
</protein>
<dbReference type="STRING" id="767769.A0A1L9UWH1"/>
<dbReference type="SMART" id="SM01408">
    <property type="entry name" value="ING"/>
    <property type="match status" value="1"/>
</dbReference>
<dbReference type="GO" id="GO:0005634">
    <property type="term" value="C:nucleus"/>
    <property type="evidence" value="ECO:0007669"/>
    <property type="project" value="UniProtKB-SubCell"/>
</dbReference>
<dbReference type="InterPro" id="IPR001965">
    <property type="entry name" value="Znf_PHD"/>
</dbReference>
<keyword evidence="9" id="KW-0156">Chromatin regulator</keyword>
<feature type="region of interest" description="Disordered" evidence="10">
    <location>
        <begin position="128"/>
        <end position="271"/>
    </location>
</feature>
<dbReference type="Proteomes" id="UP000184499">
    <property type="component" value="Unassembled WGS sequence"/>
</dbReference>
<comment type="subcellular location">
    <subcellularLocation>
        <location evidence="1 9">Nucleus</location>
    </subcellularLocation>
</comment>
<evidence type="ECO:0000256" key="8">
    <source>
        <dbReference type="PROSITE-ProRule" id="PRU00146"/>
    </source>
</evidence>
<dbReference type="InterPro" id="IPR028651">
    <property type="entry name" value="ING_fam"/>
</dbReference>
<evidence type="ECO:0000259" key="11">
    <source>
        <dbReference type="PROSITE" id="PS50016"/>
    </source>
</evidence>
<dbReference type="PROSITE" id="PS50016">
    <property type="entry name" value="ZF_PHD_2"/>
    <property type="match status" value="1"/>
</dbReference>
<dbReference type="PANTHER" id="PTHR10333">
    <property type="entry name" value="INHIBITOR OF GROWTH PROTEIN"/>
    <property type="match status" value="1"/>
</dbReference>
<keyword evidence="3 7" id="KW-0479">Metal-binding</keyword>
<dbReference type="Pfam" id="PF12998">
    <property type="entry name" value="ING"/>
    <property type="match status" value="1"/>
</dbReference>
<keyword evidence="6 9" id="KW-0539">Nucleus</keyword>
<dbReference type="InterPro" id="IPR019787">
    <property type="entry name" value="Znf_PHD-finger"/>
</dbReference>
<feature type="domain" description="PHD-type" evidence="11">
    <location>
        <begin position="744"/>
        <end position="795"/>
    </location>
</feature>
<feature type="binding site" evidence="7">
    <location>
        <position position="749"/>
    </location>
    <ligand>
        <name>Zn(2+)</name>
        <dbReference type="ChEBI" id="CHEBI:29105"/>
        <label>1</label>
    </ligand>
</feature>
<evidence type="ECO:0000256" key="5">
    <source>
        <dbReference type="ARBA" id="ARBA00022833"/>
    </source>
</evidence>
<dbReference type="GO" id="GO:0006355">
    <property type="term" value="P:regulation of DNA-templated transcription"/>
    <property type="evidence" value="ECO:0007669"/>
    <property type="project" value="TreeGrafter"/>
</dbReference>
<feature type="binding site" evidence="7">
    <location>
        <position position="747"/>
    </location>
    <ligand>
        <name>Zn(2+)</name>
        <dbReference type="ChEBI" id="CHEBI:29105"/>
        <label>1</label>
    </ligand>
</feature>
<evidence type="ECO:0000313" key="13">
    <source>
        <dbReference type="Proteomes" id="UP000184499"/>
    </source>
</evidence>
<feature type="binding site" evidence="7">
    <location>
        <position position="765"/>
    </location>
    <ligand>
        <name>Zn(2+)</name>
        <dbReference type="ChEBI" id="CHEBI:29105"/>
        <label>2</label>
    </ligand>
</feature>
<dbReference type="OMA" id="EVMIHRE"/>
<comment type="similarity">
    <text evidence="2 9">Belongs to the ING family.</text>
</comment>
<evidence type="ECO:0000256" key="6">
    <source>
        <dbReference type="ARBA" id="ARBA00023242"/>
    </source>
</evidence>
<feature type="binding site" evidence="7">
    <location>
        <position position="760"/>
    </location>
    <ligand>
        <name>Zn(2+)</name>
        <dbReference type="ChEBI" id="CHEBI:29105"/>
        <label>2</label>
    </ligand>
</feature>
<feature type="compositionally biased region" description="Low complexity" evidence="10">
    <location>
        <begin position="569"/>
        <end position="587"/>
    </location>
</feature>
<proteinExistence type="inferred from homology"/>
<dbReference type="EMBL" id="KV878680">
    <property type="protein sequence ID" value="OJJ76054.1"/>
    <property type="molecule type" value="Genomic_DNA"/>
</dbReference>
<evidence type="ECO:0000256" key="9">
    <source>
        <dbReference type="RuleBase" id="RU361213"/>
    </source>
</evidence>
<sequence>MADYHDAGGLILDGPFDPDAQATVTDYIDYTEYLPADLIRSLTLIRGLDERYLEATQGVHDLTKAYGQLPTLPSDVRPDARALRKDISEQLDRAINARESAYAEACRLYDVIDRHFNRLDSIKQKLEALPKPASREPTPPPAPPVTTTKRSRSTKKNEEVSGPSTATTTTTSTTTRITLRLDGHDNTRAPTVQKSRTRRSLISAEHLADLHPDSPIASTEHSDVEPDSKVTPSESPPEPAAAPAKKEKGRRRSRTSGLASTGAQGPSAPAISTSNALAMLKPPPDDAKPGSEDMPWLRLTEWEMTKLRKKMKKNAVWQPSEVMIHRELALRGRGWEAYRAAKAQAEATGAEFLDCDDIMNTYVPGKLTKLSEATGDTEGTFETKLSNRGMKLNEAKKLKRENQAREQAAAAAAAAAAAQEQTTKDGVQSGVAPTDIPPASVPGVPAVSKPTRAGKKRKLEEVTPPEVPPVPSAPAPSASSAPSASAAPSTSDGPSTVEPSAPDGPSASAPSVPPTVTSTVSPVPTAPAVSAAPTAPVEIETRPSLRSATKRRRTSKGSPTPVDPNIAIPEVSTTAAPATTAVETSESQKLSLPSSPTGPKRAIAQPTITAARAATPTPPVTRPPSRRSAALSLEPTANASAVVPSTKRELRQKSATPARKTPVPEIARAASVSAPNRRRKRPAPGIVSGGQDGGAAVSYGRRKAKPGKKRIGTREVGLKDGTLAREDIRIDEDGVLEEIDPNEPRYCLCGDVSFGTMICCENQECDREWFHLDCVGLSEVPSRTAKWYCPECRVKFNKGADGIVKNNPRR</sequence>
<keyword evidence="4 8" id="KW-0863">Zinc-finger</keyword>
<keyword evidence="5 7" id="KW-0862">Zinc</keyword>
<organism evidence="12 13">
    <name type="scientific">Aspergillus brasiliensis (strain CBS 101740 / IMI 381727 / IBT 21946)</name>
    <dbReference type="NCBI Taxonomy" id="767769"/>
    <lineage>
        <taxon>Eukaryota</taxon>
        <taxon>Fungi</taxon>
        <taxon>Dikarya</taxon>
        <taxon>Ascomycota</taxon>
        <taxon>Pezizomycotina</taxon>
        <taxon>Eurotiomycetes</taxon>
        <taxon>Eurotiomycetidae</taxon>
        <taxon>Eurotiales</taxon>
        <taxon>Aspergillaceae</taxon>
        <taxon>Aspergillus</taxon>
        <taxon>Aspergillus subgen. Circumdati</taxon>
    </lineage>
</organism>
<dbReference type="InterPro" id="IPR011011">
    <property type="entry name" value="Znf_FYVE_PHD"/>
</dbReference>
<dbReference type="InterPro" id="IPR013083">
    <property type="entry name" value="Znf_RING/FYVE/PHD"/>
</dbReference>
<dbReference type="RefSeq" id="XP_067483301.1">
    <property type="nucleotide sequence ID" value="XM_067619226.1"/>
</dbReference>
<keyword evidence="13" id="KW-1185">Reference proteome</keyword>
<feature type="binding site" evidence="7">
    <location>
        <position position="789"/>
    </location>
    <ligand>
        <name>Zn(2+)</name>
        <dbReference type="ChEBI" id="CHEBI:29105"/>
        <label>2</label>
    </ligand>
</feature>
<comment type="function">
    <text evidence="9">Component of an histone acetyltransferase complex.</text>
</comment>
<evidence type="ECO:0000256" key="4">
    <source>
        <dbReference type="ARBA" id="ARBA00022771"/>
    </source>
</evidence>
<dbReference type="SMART" id="SM00249">
    <property type="entry name" value="PHD"/>
    <property type="match status" value="1"/>
</dbReference>
<dbReference type="AlphaFoldDB" id="A0A1L9UWH1"/>
<dbReference type="GO" id="GO:0008270">
    <property type="term" value="F:zinc ion binding"/>
    <property type="evidence" value="ECO:0007669"/>
    <property type="project" value="UniProtKB-KW"/>
</dbReference>
<dbReference type="InterPro" id="IPR024610">
    <property type="entry name" value="ING_N_histone-binding"/>
</dbReference>
<name>A0A1L9UWH1_ASPBC</name>
<dbReference type="Gene3D" id="6.10.140.1740">
    <property type="match status" value="1"/>
</dbReference>